<accession>A0ACC0PBL9</accession>
<dbReference type="EMBL" id="CM046390">
    <property type="protein sequence ID" value="KAI8562412.1"/>
    <property type="molecule type" value="Genomic_DNA"/>
</dbReference>
<evidence type="ECO:0000313" key="1">
    <source>
        <dbReference type="EMBL" id="KAI8562412.1"/>
    </source>
</evidence>
<sequence length="122" mass="13090">MTTGVVSVPISIPIDTYKLGFIGAGRIAESIAGGAVKSGALSASRIRTAHLGSSRKSAFESLGVKVFDCNVEVPYLLSSTVPLYGVRYIYVLIGECMAYGTHFLLESCFSFALSYCNLEFFL</sequence>
<organism evidence="1 2">
    <name type="scientific">Rhododendron molle</name>
    <name type="common">Chinese azalea</name>
    <name type="synonym">Azalea mollis</name>
    <dbReference type="NCBI Taxonomy" id="49168"/>
    <lineage>
        <taxon>Eukaryota</taxon>
        <taxon>Viridiplantae</taxon>
        <taxon>Streptophyta</taxon>
        <taxon>Embryophyta</taxon>
        <taxon>Tracheophyta</taxon>
        <taxon>Spermatophyta</taxon>
        <taxon>Magnoliopsida</taxon>
        <taxon>eudicotyledons</taxon>
        <taxon>Gunneridae</taxon>
        <taxon>Pentapetalae</taxon>
        <taxon>asterids</taxon>
        <taxon>Ericales</taxon>
        <taxon>Ericaceae</taxon>
        <taxon>Ericoideae</taxon>
        <taxon>Rhodoreae</taxon>
        <taxon>Rhododendron</taxon>
    </lineage>
</organism>
<dbReference type="Proteomes" id="UP001062846">
    <property type="component" value="Chromosome 3"/>
</dbReference>
<comment type="caution">
    <text evidence="1">The sequence shown here is derived from an EMBL/GenBank/DDBJ whole genome shotgun (WGS) entry which is preliminary data.</text>
</comment>
<evidence type="ECO:0000313" key="2">
    <source>
        <dbReference type="Proteomes" id="UP001062846"/>
    </source>
</evidence>
<proteinExistence type="predicted"/>
<protein>
    <submittedName>
        <fullName evidence="1">Uncharacterized protein</fullName>
    </submittedName>
</protein>
<name>A0ACC0PBL9_RHOML</name>
<keyword evidence="2" id="KW-1185">Reference proteome</keyword>
<reference evidence="1" key="1">
    <citation type="submission" date="2022-02" db="EMBL/GenBank/DDBJ databases">
        <title>Plant Genome Project.</title>
        <authorList>
            <person name="Zhang R.-G."/>
        </authorList>
    </citation>
    <scope>NUCLEOTIDE SEQUENCE</scope>
    <source>
        <strain evidence="1">AT1</strain>
    </source>
</reference>
<gene>
    <name evidence="1" type="ORF">RHMOL_Rhmol03G0035400</name>
</gene>